<feature type="binding site" evidence="8">
    <location>
        <begin position="178"/>
        <end position="179"/>
    </location>
    <ligand>
        <name>ATP</name>
        <dbReference type="ChEBI" id="CHEBI:30616"/>
    </ligand>
</feature>
<feature type="binding site" evidence="8">
    <location>
        <position position="19"/>
    </location>
    <ligand>
        <name>Mg(2+)</name>
        <dbReference type="ChEBI" id="CHEBI:18420"/>
    </ligand>
</feature>
<protein>
    <recommendedName>
        <fullName evidence="8">ATP-dependent dethiobiotin synthetase BioD</fullName>
        <ecNumber evidence="8">6.3.3.3</ecNumber>
    </recommendedName>
    <alternativeName>
        <fullName evidence="8">DTB synthetase</fullName>
        <shortName evidence="8">DTBS</shortName>
    </alternativeName>
    <alternativeName>
        <fullName evidence="8">Dethiobiotin synthase</fullName>
    </alternativeName>
</protein>
<comment type="similarity">
    <text evidence="8">Belongs to the dethiobiotin synthetase family.</text>
</comment>
<dbReference type="Gene3D" id="3.40.50.300">
    <property type="entry name" value="P-loop containing nucleotide triphosphate hydrolases"/>
    <property type="match status" value="1"/>
</dbReference>
<dbReference type="GO" id="GO:0009102">
    <property type="term" value="P:biotin biosynthetic process"/>
    <property type="evidence" value="ECO:0007669"/>
    <property type="project" value="UniProtKB-UniRule"/>
</dbReference>
<comment type="subcellular location">
    <subcellularLocation>
        <location evidence="8">Cytoplasm</location>
    </subcellularLocation>
</comment>
<proteinExistence type="inferred from homology"/>
<comment type="caution">
    <text evidence="8">Lacks conserved residue(s) required for the propagation of feature annotation.</text>
</comment>
<feature type="binding site" evidence="8">
    <location>
        <begin position="207"/>
        <end position="209"/>
    </location>
    <ligand>
        <name>ATP</name>
        <dbReference type="ChEBI" id="CHEBI:30616"/>
    </ligand>
</feature>
<dbReference type="FunFam" id="3.40.50.300:FF:000292">
    <property type="entry name" value="ATP-dependent dethiobiotin synthetase BioD"/>
    <property type="match status" value="1"/>
</dbReference>
<comment type="subunit">
    <text evidence="8">Homodimer.</text>
</comment>
<feature type="binding site" evidence="8">
    <location>
        <position position="118"/>
    </location>
    <ligand>
        <name>Mg(2+)</name>
        <dbReference type="ChEBI" id="CHEBI:18420"/>
    </ligand>
</feature>
<reference evidence="9 10" key="1">
    <citation type="submission" date="2020-08" db="EMBL/GenBank/DDBJ databases">
        <title>Genomic Encyclopedia of Type Strains, Phase IV (KMG-V): Genome sequencing to study the core and pangenomes of soil and plant-associated prokaryotes.</title>
        <authorList>
            <person name="Whitman W."/>
        </authorList>
    </citation>
    <scope>NUCLEOTIDE SEQUENCE [LARGE SCALE GENOMIC DNA]</scope>
    <source>
        <strain evidence="9 10">34/80</strain>
    </source>
</reference>
<name>A0A840FX34_9BURK</name>
<feature type="binding site" evidence="8">
    <location>
        <position position="57"/>
    </location>
    <ligand>
        <name>Mg(2+)</name>
        <dbReference type="ChEBI" id="CHEBI:18420"/>
    </ligand>
</feature>
<keyword evidence="5 8" id="KW-0093">Biotin biosynthesis</keyword>
<organism evidence="9 10">
    <name type="scientific">Variovorax guangxiensis</name>
    <dbReference type="NCBI Taxonomy" id="1775474"/>
    <lineage>
        <taxon>Bacteria</taxon>
        <taxon>Pseudomonadati</taxon>
        <taxon>Pseudomonadota</taxon>
        <taxon>Betaproteobacteria</taxon>
        <taxon>Burkholderiales</taxon>
        <taxon>Comamonadaceae</taxon>
        <taxon>Variovorax</taxon>
    </lineage>
</organism>
<evidence type="ECO:0000256" key="4">
    <source>
        <dbReference type="ARBA" id="ARBA00022741"/>
    </source>
</evidence>
<dbReference type="GO" id="GO:0005829">
    <property type="term" value="C:cytosol"/>
    <property type="evidence" value="ECO:0007669"/>
    <property type="project" value="TreeGrafter"/>
</dbReference>
<feature type="binding site" evidence="8">
    <location>
        <begin position="15"/>
        <end position="20"/>
    </location>
    <ligand>
        <name>ATP</name>
        <dbReference type="ChEBI" id="CHEBI:30616"/>
    </ligand>
</feature>
<dbReference type="SUPFAM" id="SSF52540">
    <property type="entry name" value="P-loop containing nucleoside triphosphate hydrolases"/>
    <property type="match status" value="1"/>
</dbReference>
<sequence length="248" mass="25849">MTQQRRWFVTGTDTGIGKTLVSSAMLSLLAGSGLRAVGMKPVAAGLEEVDGAWRNEDVEQLHAAGNVDAPLELRCPYLLRAPMSPHLAARQEGVSVTLQPLLSAFEQLSAIADAVVVEGVGGFCVPFGDDLDSADLAVALNLPVILVVGLRLGCLNHALLSAEAIRARGLVLAGWVASMVDPSMLAPQANLQTLRARLGAPLLGIVPHLEKPDASSAARHIDLRALRATAAHAARRAASPEETSAAQA</sequence>
<comment type="caution">
    <text evidence="9">The sequence shown here is derived from an EMBL/GenBank/DDBJ whole genome shotgun (WGS) entry which is preliminary data.</text>
</comment>
<comment type="pathway">
    <text evidence="8">Cofactor biosynthesis; biotin biosynthesis; biotin from 7,8-diaminononanoate: step 1/2.</text>
</comment>
<keyword evidence="3 8" id="KW-0479">Metal-binding</keyword>
<comment type="catalytic activity">
    <reaction evidence="8">
        <text>(7R,8S)-7,8-diammoniononanoate + CO2 + ATP = (4R,5S)-dethiobiotin + ADP + phosphate + 3 H(+)</text>
        <dbReference type="Rhea" id="RHEA:15805"/>
        <dbReference type="ChEBI" id="CHEBI:15378"/>
        <dbReference type="ChEBI" id="CHEBI:16526"/>
        <dbReference type="ChEBI" id="CHEBI:30616"/>
        <dbReference type="ChEBI" id="CHEBI:43474"/>
        <dbReference type="ChEBI" id="CHEBI:149469"/>
        <dbReference type="ChEBI" id="CHEBI:149473"/>
        <dbReference type="ChEBI" id="CHEBI:456216"/>
        <dbReference type="EC" id="6.3.3.3"/>
    </reaction>
</comment>
<evidence type="ECO:0000256" key="6">
    <source>
        <dbReference type="ARBA" id="ARBA00022840"/>
    </source>
</evidence>
<feature type="active site" evidence="8">
    <location>
        <position position="40"/>
    </location>
</feature>
<evidence type="ECO:0000313" key="10">
    <source>
        <dbReference type="Proteomes" id="UP000524450"/>
    </source>
</evidence>
<dbReference type="AlphaFoldDB" id="A0A840FX34"/>
<keyword evidence="7 8" id="KW-0460">Magnesium</keyword>
<comment type="cofactor">
    <cofactor evidence="8">
        <name>Mg(2+)</name>
        <dbReference type="ChEBI" id="CHEBI:18420"/>
    </cofactor>
</comment>
<dbReference type="GO" id="GO:0005524">
    <property type="term" value="F:ATP binding"/>
    <property type="evidence" value="ECO:0007669"/>
    <property type="project" value="UniProtKB-UniRule"/>
</dbReference>
<evidence type="ECO:0000256" key="3">
    <source>
        <dbReference type="ARBA" id="ARBA00022723"/>
    </source>
</evidence>
<dbReference type="NCBIfam" id="TIGR00347">
    <property type="entry name" value="bioD"/>
    <property type="match status" value="1"/>
</dbReference>
<dbReference type="InterPro" id="IPR027417">
    <property type="entry name" value="P-loop_NTPase"/>
</dbReference>
<dbReference type="GO" id="GO:0000287">
    <property type="term" value="F:magnesium ion binding"/>
    <property type="evidence" value="ECO:0007669"/>
    <property type="project" value="UniProtKB-UniRule"/>
</dbReference>
<keyword evidence="4 8" id="KW-0547">Nucleotide-binding</keyword>
<feature type="binding site" evidence="8">
    <location>
        <begin position="118"/>
        <end position="121"/>
    </location>
    <ligand>
        <name>ATP</name>
        <dbReference type="ChEBI" id="CHEBI:30616"/>
    </ligand>
</feature>
<dbReference type="EMBL" id="JACIFZ010000002">
    <property type="protein sequence ID" value="MBB4221751.1"/>
    <property type="molecule type" value="Genomic_DNA"/>
</dbReference>
<dbReference type="UniPathway" id="UPA00078">
    <property type="reaction ID" value="UER00161"/>
</dbReference>
<dbReference type="Pfam" id="PF13500">
    <property type="entry name" value="AAA_26"/>
    <property type="match status" value="1"/>
</dbReference>
<dbReference type="Proteomes" id="UP000524450">
    <property type="component" value="Unassembled WGS sequence"/>
</dbReference>
<evidence type="ECO:0000313" key="9">
    <source>
        <dbReference type="EMBL" id="MBB4221751.1"/>
    </source>
</evidence>
<evidence type="ECO:0000256" key="5">
    <source>
        <dbReference type="ARBA" id="ARBA00022756"/>
    </source>
</evidence>
<feature type="binding site" evidence="8">
    <location>
        <position position="57"/>
    </location>
    <ligand>
        <name>ATP</name>
        <dbReference type="ChEBI" id="CHEBI:30616"/>
    </ligand>
</feature>
<dbReference type="CDD" id="cd03109">
    <property type="entry name" value="DTBS"/>
    <property type="match status" value="1"/>
</dbReference>
<evidence type="ECO:0000256" key="8">
    <source>
        <dbReference type="HAMAP-Rule" id="MF_00336"/>
    </source>
</evidence>
<accession>A0A840FX34</accession>
<dbReference type="GO" id="GO:0004141">
    <property type="term" value="F:dethiobiotin synthase activity"/>
    <property type="evidence" value="ECO:0007669"/>
    <property type="project" value="UniProtKB-UniRule"/>
</dbReference>
<keyword evidence="6 8" id="KW-0067">ATP-binding</keyword>
<evidence type="ECO:0000256" key="1">
    <source>
        <dbReference type="ARBA" id="ARBA00022490"/>
    </source>
</evidence>
<dbReference type="PANTHER" id="PTHR43210">
    <property type="entry name" value="DETHIOBIOTIN SYNTHETASE"/>
    <property type="match status" value="1"/>
</dbReference>
<gene>
    <name evidence="8" type="primary">bioD</name>
    <name evidence="9" type="ORF">GGD71_002511</name>
</gene>
<dbReference type="InterPro" id="IPR004472">
    <property type="entry name" value="DTB_synth_BioD"/>
</dbReference>
<keyword evidence="2 8" id="KW-0436">Ligase</keyword>
<dbReference type="HAMAP" id="MF_00336">
    <property type="entry name" value="BioD"/>
    <property type="match status" value="1"/>
</dbReference>
<dbReference type="PIRSF" id="PIRSF006755">
    <property type="entry name" value="DTB_synth"/>
    <property type="match status" value="1"/>
</dbReference>
<evidence type="ECO:0000256" key="2">
    <source>
        <dbReference type="ARBA" id="ARBA00022598"/>
    </source>
</evidence>
<dbReference type="PANTHER" id="PTHR43210:SF5">
    <property type="entry name" value="DETHIOBIOTIN SYNTHETASE"/>
    <property type="match status" value="1"/>
</dbReference>
<dbReference type="EC" id="6.3.3.3" evidence="8"/>
<evidence type="ECO:0000256" key="7">
    <source>
        <dbReference type="ARBA" id="ARBA00022842"/>
    </source>
</evidence>
<dbReference type="RefSeq" id="WP_184638037.1">
    <property type="nucleotide sequence ID" value="NZ_JACIFZ010000002.1"/>
</dbReference>
<comment type="function">
    <text evidence="8">Catalyzes a mechanistically unusual reaction, the ATP-dependent insertion of CO2 between the N7 and N8 nitrogen atoms of 7,8-diaminopelargonic acid (DAPA, also called 7,8-diammoniononanoate) to form a ureido ring.</text>
</comment>
<dbReference type="GO" id="GO:0042803">
    <property type="term" value="F:protein homodimerization activity"/>
    <property type="evidence" value="ECO:0007669"/>
    <property type="project" value="UniProtKB-ARBA"/>
</dbReference>
<keyword evidence="1 8" id="KW-0963">Cytoplasm</keyword>